<comment type="subcellular location">
    <subcellularLocation>
        <location evidence="2 19 20">Cytoplasm</location>
    </subcellularLocation>
</comment>
<dbReference type="GO" id="GO:0071555">
    <property type="term" value="P:cell wall organization"/>
    <property type="evidence" value="ECO:0007669"/>
    <property type="project" value="UniProtKB-KW"/>
</dbReference>
<keyword evidence="14 19" id="KW-0131">Cell cycle</keyword>
<dbReference type="Pfam" id="PF02875">
    <property type="entry name" value="Mur_ligase_C"/>
    <property type="match status" value="1"/>
</dbReference>
<dbReference type="Gene3D" id="3.90.190.20">
    <property type="entry name" value="Mur ligase, C-terminal domain"/>
    <property type="match status" value="1"/>
</dbReference>
<dbReference type="InterPro" id="IPR036565">
    <property type="entry name" value="Mur-like_cat_sf"/>
</dbReference>
<keyword evidence="12 19" id="KW-0133">Cell shape</keyword>
<dbReference type="GO" id="GO:0005737">
    <property type="term" value="C:cytoplasm"/>
    <property type="evidence" value="ECO:0007669"/>
    <property type="project" value="UniProtKB-SubCell"/>
</dbReference>
<dbReference type="Pfam" id="PF21799">
    <property type="entry name" value="MurD-like_N"/>
    <property type="match status" value="1"/>
</dbReference>
<comment type="catalytic activity">
    <reaction evidence="18 19 20">
        <text>UDP-N-acetyl-alpha-D-muramoyl-L-alanine + D-glutamate + ATP = UDP-N-acetyl-alpha-D-muramoyl-L-alanyl-D-glutamate + ADP + phosphate + H(+)</text>
        <dbReference type="Rhea" id="RHEA:16429"/>
        <dbReference type="ChEBI" id="CHEBI:15378"/>
        <dbReference type="ChEBI" id="CHEBI:29986"/>
        <dbReference type="ChEBI" id="CHEBI:30616"/>
        <dbReference type="ChEBI" id="CHEBI:43474"/>
        <dbReference type="ChEBI" id="CHEBI:83898"/>
        <dbReference type="ChEBI" id="CHEBI:83900"/>
        <dbReference type="ChEBI" id="CHEBI:456216"/>
        <dbReference type="EC" id="6.3.2.9"/>
    </reaction>
</comment>
<dbReference type="GO" id="GO:0008764">
    <property type="term" value="F:UDP-N-acetylmuramoylalanine-D-glutamate ligase activity"/>
    <property type="evidence" value="ECO:0007669"/>
    <property type="project" value="UniProtKB-UniRule"/>
</dbReference>
<evidence type="ECO:0000313" key="24">
    <source>
        <dbReference type="Proteomes" id="UP000823913"/>
    </source>
</evidence>
<evidence type="ECO:0000256" key="10">
    <source>
        <dbReference type="ARBA" id="ARBA00022741"/>
    </source>
</evidence>
<evidence type="ECO:0000313" key="23">
    <source>
        <dbReference type="EMBL" id="HIR67080.1"/>
    </source>
</evidence>
<evidence type="ECO:0000256" key="4">
    <source>
        <dbReference type="ARBA" id="ARBA00010416"/>
    </source>
</evidence>
<evidence type="ECO:0000256" key="6">
    <source>
        <dbReference type="ARBA" id="ARBA00015655"/>
    </source>
</evidence>
<evidence type="ECO:0000259" key="21">
    <source>
        <dbReference type="Pfam" id="PF02875"/>
    </source>
</evidence>
<keyword evidence="9 19" id="KW-0132">Cell division</keyword>
<feature type="binding site" evidence="19">
    <location>
        <begin position="115"/>
        <end position="121"/>
    </location>
    <ligand>
        <name>ATP</name>
        <dbReference type="ChEBI" id="CHEBI:30616"/>
    </ligand>
</feature>
<reference evidence="23" key="1">
    <citation type="submission" date="2020-10" db="EMBL/GenBank/DDBJ databases">
        <authorList>
            <person name="Gilroy R."/>
        </authorList>
    </citation>
    <scope>NUCLEOTIDE SEQUENCE</scope>
    <source>
        <strain evidence="23">ChiW16-3235</strain>
    </source>
</reference>
<keyword evidence="10 19" id="KW-0547">Nucleotide-binding</keyword>
<dbReference type="InterPro" id="IPR013221">
    <property type="entry name" value="Mur_ligase_cen"/>
</dbReference>
<dbReference type="HAMAP" id="MF_00639">
    <property type="entry name" value="MurD"/>
    <property type="match status" value="1"/>
</dbReference>
<reference evidence="23" key="2">
    <citation type="journal article" date="2021" name="PeerJ">
        <title>Extensive microbial diversity within the chicken gut microbiome revealed by metagenomics and culture.</title>
        <authorList>
            <person name="Gilroy R."/>
            <person name="Ravi A."/>
            <person name="Getino M."/>
            <person name="Pursley I."/>
            <person name="Horton D.L."/>
            <person name="Alikhan N.F."/>
            <person name="Baker D."/>
            <person name="Gharbi K."/>
            <person name="Hall N."/>
            <person name="Watson M."/>
            <person name="Adriaenssens E.M."/>
            <person name="Foster-Nyarko E."/>
            <person name="Jarju S."/>
            <person name="Secka A."/>
            <person name="Antonio M."/>
            <person name="Oren A."/>
            <person name="Chaudhuri R.R."/>
            <person name="La Ragione R."/>
            <person name="Hildebrand F."/>
            <person name="Pallen M.J."/>
        </authorList>
    </citation>
    <scope>NUCLEOTIDE SEQUENCE</scope>
    <source>
        <strain evidence="23">ChiW16-3235</strain>
    </source>
</reference>
<comment type="function">
    <text evidence="1 19 20">Cell wall formation. Catalyzes the addition of glutamate to the nucleotide precursor UDP-N-acetylmuramoyl-L-alanine (UMA).</text>
</comment>
<evidence type="ECO:0000256" key="9">
    <source>
        <dbReference type="ARBA" id="ARBA00022618"/>
    </source>
</evidence>
<keyword evidence="13 19" id="KW-0573">Peptidoglycan synthesis</keyword>
<evidence type="ECO:0000256" key="1">
    <source>
        <dbReference type="ARBA" id="ARBA00002734"/>
    </source>
</evidence>
<feature type="domain" description="Mur ligase central" evidence="22">
    <location>
        <begin position="113"/>
        <end position="286"/>
    </location>
</feature>
<evidence type="ECO:0000256" key="7">
    <source>
        <dbReference type="ARBA" id="ARBA00022490"/>
    </source>
</evidence>
<dbReference type="GO" id="GO:0004326">
    <property type="term" value="F:tetrahydrofolylpolyglutamate synthase activity"/>
    <property type="evidence" value="ECO:0007669"/>
    <property type="project" value="InterPro"/>
</dbReference>
<protein>
    <recommendedName>
        <fullName evidence="6 19">UDP-N-acetylmuramoylalanine--D-glutamate ligase</fullName>
        <ecNumber evidence="5 19">6.3.2.9</ecNumber>
    </recommendedName>
    <alternativeName>
        <fullName evidence="17 19">D-glutamic acid-adding enzyme</fullName>
    </alternativeName>
    <alternativeName>
        <fullName evidence="16 19">UDP-N-acetylmuramoyl-L-alanyl-D-glutamate synthetase</fullName>
    </alternativeName>
</protein>
<keyword evidence="8 19" id="KW-0436">Ligase</keyword>
<organism evidence="23 24">
    <name type="scientific">Candidatus Coproplasma avicola</name>
    <dbReference type="NCBI Taxonomy" id="2840744"/>
    <lineage>
        <taxon>Bacteria</taxon>
        <taxon>Bacillati</taxon>
        <taxon>Bacillota</taxon>
        <taxon>Clostridia</taxon>
        <taxon>Eubacteriales</taxon>
        <taxon>Candidatus Coproplasma</taxon>
    </lineage>
</organism>
<dbReference type="PROSITE" id="PS01011">
    <property type="entry name" value="FOLYLPOLYGLU_SYNT_1"/>
    <property type="match status" value="1"/>
</dbReference>
<keyword evidence="11 19" id="KW-0067">ATP-binding</keyword>
<evidence type="ECO:0000256" key="19">
    <source>
        <dbReference type="HAMAP-Rule" id="MF_00639"/>
    </source>
</evidence>
<keyword evidence="15 19" id="KW-0961">Cell wall biogenesis/degradation</keyword>
<evidence type="ECO:0000256" key="14">
    <source>
        <dbReference type="ARBA" id="ARBA00023306"/>
    </source>
</evidence>
<evidence type="ECO:0000256" key="3">
    <source>
        <dbReference type="ARBA" id="ARBA00004752"/>
    </source>
</evidence>
<sequence>MYFKGQKFLVAGISGSGESSARFLLARGAAVYLYDDMITPAVRAAMDKLIAAGAEEVTASLYQDAVRGCDVLVLSPGIPIDNALPVAFRRMGKLIIGEEELAAAYLRATAVAVTGTNGKTTTVSMINNMLSDCGKTSVACGNIGEPTLNLVEKLSFDDFAVIEISSFQLETLSNLRPHVAVVTNITEDHLNRHYNMENYVFLKSKLVRSLRESEYAVLNYDDERVRAFASVTKARVVYFSAKSKVEGAYVEGGEVYYMGKKLFACSQMSLAGEHNLYNALACAAVAGILGLDEQTVAQSICAFRGVKHRIETVCERGGVTYINDSKGTNVDATLKAVASLASSAVLLLGGKDKGYDYTPLFEGLKNSNVVHAVFYGENRYKLLDSALQSGFTAFSLCRKMEEAVMLAHNYAQRGQCVLLSPASSSFDEFKNYEERGDSFARLVQAFPDD</sequence>
<evidence type="ECO:0000256" key="2">
    <source>
        <dbReference type="ARBA" id="ARBA00004496"/>
    </source>
</evidence>
<dbReference type="Gene3D" id="3.40.1190.10">
    <property type="entry name" value="Mur-like, catalytic domain"/>
    <property type="match status" value="1"/>
</dbReference>
<evidence type="ECO:0000256" key="18">
    <source>
        <dbReference type="ARBA" id="ARBA00047632"/>
    </source>
</evidence>
<dbReference type="SUPFAM" id="SSF53244">
    <property type="entry name" value="MurD-like peptide ligases, peptide-binding domain"/>
    <property type="match status" value="1"/>
</dbReference>
<evidence type="ECO:0000256" key="11">
    <source>
        <dbReference type="ARBA" id="ARBA00022840"/>
    </source>
</evidence>
<dbReference type="EMBL" id="DVHK01000076">
    <property type="protein sequence ID" value="HIR67080.1"/>
    <property type="molecule type" value="Genomic_DNA"/>
</dbReference>
<feature type="domain" description="Mur ligase C-terminal" evidence="21">
    <location>
        <begin position="308"/>
        <end position="422"/>
    </location>
</feature>
<dbReference type="GO" id="GO:0051301">
    <property type="term" value="P:cell division"/>
    <property type="evidence" value="ECO:0007669"/>
    <property type="project" value="UniProtKB-KW"/>
</dbReference>
<dbReference type="PANTHER" id="PTHR43692">
    <property type="entry name" value="UDP-N-ACETYLMURAMOYLALANINE--D-GLUTAMATE LIGASE"/>
    <property type="match status" value="1"/>
</dbReference>
<evidence type="ECO:0000259" key="22">
    <source>
        <dbReference type="Pfam" id="PF08245"/>
    </source>
</evidence>
<evidence type="ECO:0000256" key="8">
    <source>
        <dbReference type="ARBA" id="ARBA00022598"/>
    </source>
</evidence>
<dbReference type="SUPFAM" id="SSF51984">
    <property type="entry name" value="MurCD N-terminal domain"/>
    <property type="match status" value="1"/>
</dbReference>
<dbReference type="InterPro" id="IPR018109">
    <property type="entry name" value="Folylpolyglutamate_synth_CS"/>
</dbReference>
<name>A0A9D1E6B0_9FIRM</name>
<dbReference type="InterPro" id="IPR036615">
    <property type="entry name" value="Mur_ligase_C_dom_sf"/>
</dbReference>
<dbReference type="GO" id="GO:0008360">
    <property type="term" value="P:regulation of cell shape"/>
    <property type="evidence" value="ECO:0007669"/>
    <property type="project" value="UniProtKB-KW"/>
</dbReference>
<dbReference type="Gene3D" id="3.40.50.720">
    <property type="entry name" value="NAD(P)-binding Rossmann-like Domain"/>
    <property type="match status" value="1"/>
</dbReference>
<evidence type="ECO:0000256" key="16">
    <source>
        <dbReference type="ARBA" id="ARBA00030398"/>
    </source>
</evidence>
<dbReference type="EC" id="6.3.2.9" evidence="5 19"/>
<evidence type="ECO:0000256" key="5">
    <source>
        <dbReference type="ARBA" id="ARBA00012212"/>
    </source>
</evidence>
<evidence type="ECO:0000256" key="13">
    <source>
        <dbReference type="ARBA" id="ARBA00022984"/>
    </source>
</evidence>
<gene>
    <name evidence="19 23" type="primary">murD</name>
    <name evidence="23" type="ORF">IAB94_03400</name>
</gene>
<dbReference type="NCBIfam" id="TIGR01087">
    <property type="entry name" value="murD"/>
    <property type="match status" value="1"/>
</dbReference>
<dbReference type="GO" id="GO:0005524">
    <property type="term" value="F:ATP binding"/>
    <property type="evidence" value="ECO:0007669"/>
    <property type="project" value="UniProtKB-UniRule"/>
</dbReference>
<dbReference type="PANTHER" id="PTHR43692:SF1">
    <property type="entry name" value="UDP-N-ACETYLMURAMOYLALANINE--D-GLUTAMATE LIGASE"/>
    <property type="match status" value="1"/>
</dbReference>
<dbReference type="InterPro" id="IPR004101">
    <property type="entry name" value="Mur_ligase_C"/>
</dbReference>
<evidence type="ECO:0000256" key="20">
    <source>
        <dbReference type="RuleBase" id="RU003664"/>
    </source>
</evidence>
<proteinExistence type="inferred from homology"/>
<evidence type="ECO:0000256" key="15">
    <source>
        <dbReference type="ARBA" id="ARBA00023316"/>
    </source>
</evidence>
<dbReference type="AlphaFoldDB" id="A0A9D1E6B0"/>
<dbReference type="SUPFAM" id="SSF53623">
    <property type="entry name" value="MurD-like peptide ligases, catalytic domain"/>
    <property type="match status" value="1"/>
</dbReference>
<evidence type="ECO:0000256" key="17">
    <source>
        <dbReference type="ARBA" id="ARBA00032324"/>
    </source>
</evidence>
<comment type="pathway">
    <text evidence="3 19 20">Cell wall biogenesis; peptidoglycan biosynthesis.</text>
</comment>
<comment type="similarity">
    <text evidence="4 19">Belongs to the MurCDEF family.</text>
</comment>
<accession>A0A9D1E6B0</accession>
<comment type="caution">
    <text evidence="23">The sequence shown here is derived from an EMBL/GenBank/DDBJ whole genome shotgun (WGS) entry which is preliminary data.</text>
</comment>
<dbReference type="InterPro" id="IPR005762">
    <property type="entry name" value="MurD"/>
</dbReference>
<dbReference type="Pfam" id="PF08245">
    <property type="entry name" value="Mur_ligase_M"/>
    <property type="match status" value="1"/>
</dbReference>
<dbReference type="GO" id="GO:0009252">
    <property type="term" value="P:peptidoglycan biosynthetic process"/>
    <property type="evidence" value="ECO:0007669"/>
    <property type="project" value="UniProtKB-UniRule"/>
</dbReference>
<dbReference type="Proteomes" id="UP000823913">
    <property type="component" value="Unassembled WGS sequence"/>
</dbReference>
<evidence type="ECO:0000256" key="12">
    <source>
        <dbReference type="ARBA" id="ARBA00022960"/>
    </source>
</evidence>
<keyword evidence="7 19" id="KW-0963">Cytoplasm</keyword>